<keyword evidence="16" id="KW-1185">Reference proteome</keyword>
<dbReference type="GO" id="GO:0005524">
    <property type="term" value="F:ATP binding"/>
    <property type="evidence" value="ECO:0007669"/>
    <property type="project" value="UniProtKB-UniRule"/>
</dbReference>
<feature type="non-terminal residue" evidence="15">
    <location>
        <position position="1"/>
    </location>
</feature>
<name>B7FXF9_PHATC</name>
<reference evidence="15 16" key="1">
    <citation type="journal article" date="2008" name="Nature">
        <title>The Phaeodactylum genome reveals the evolutionary history of diatom genomes.</title>
        <authorList>
            <person name="Bowler C."/>
            <person name="Allen A.E."/>
            <person name="Badger J.H."/>
            <person name="Grimwood J."/>
            <person name="Jabbari K."/>
            <person name="Kuo A."/>
            <person name="Maheswari U."/>
            <person name="Martens C."/>
            <person name="Maumus F."/>
            <person name="Otillar R.P."/>
            <person name="Rayko E."/>
            <person name="Salamov A."/>
            <person name="Vandepoele K."/>
            <person name="Beszteri B."/>
            <person name="Gruber A."/>
            <person name="Heijde M."/>
            <person name="Katinka M."/>
            <person name="Mock T."/>
            <person name="Valentin K."/>
            <person name="Verret F."/>
            <person name="Berges J.A."/>
            <person name="Brownlee C."/>
            <person name="Cadoret J.P."/>
            <person name="Chiovitti A."/>
            <person name="Choi C.J."/>
            <person name="Coesel S."/>
            <person name="De Martino A."/>
            <person name="Detter J.C."/>
            <person name="Durkin C."/>
            <person name="Falciatore A."/>
            <person name="Fournet J."/>
            <person name="Haruta M."/>
            <person name="Huysman M.J."/>
            <person name="Jenkins B.D."/>
            <person name="Jiroutova K."/>
            <person name="Jorgensen R.E."/>
            <person name="Joubert Y."/>
            <person name="Kaplan A."/>
            <person name="Kroger N."/>
            <person name="Kroth P.G."/>
            <person name="La Roche J."/>
            <person name="Lindquist E."/>
            <person name="Lommer M."/>
            <person name="Martin-Jezequel V."/>
            <person name="Lopez P.J."/>
            <person name="Lucas S."/>
            <person name="Mangogna M."/>
            <person name="McGinnis K."/>
            <person name="Medlin L.K."/>
            <person name="Montsant A."/>
            <person name="Oudot-Le Secq M.P."/>
            <person name="Napoli C."/>
            <person name="Obornik M."/>
            <person name="Parker M.S."/>
            <person name="Petit J.L."/>
            <person name="Porcel B.M."/>
            <person name="Poulsen N."/>
            <person name="Robison M."/>
            <person name="Rychlewski L."/>
            <person name="Rynearson T.A."/>
            <person name="Schmutz J."/>
            <person name="Shapiro H."/>
            <person name="Siaut M."/>
            <person name="Stanley M."/>
            <person name="Sussman M.R."/>
            <person name="Taylor A.R."/>
            <person name="Vardi A."/>
            <person name="von Dassow P."/>
            <person name="Vyverman W."/>
            <person name="Willis A."/>
            <person name="Wyrwicz L.S."/>
            <person name="Rokhsar D.S."/>
            <person name="Weissenbach J."/>
            <person name="Armbrust E.V."/>
            <person name="Green B.R."/>
            <person name="Van de Peer Y."/>
            <person name="Grigoriev I.V."/>
        </authorList>
    </citation>
    <scope>NUCLEOTIDE SEQUENCE [LARGE SCALE GENOMIC DNA]</scope>
    <source>
        <strain evidence="15 16">CCAP 1055/1</strain>
    </source>
</reference>
<dbReference type="InterPro" id="IPR041562">
    <property type="entry name" value="MCM_lid"/>
</dbReference>
<feature type="non-terminal residue" evidence="15">
    <location>
        <position position="660"/>
    </location>
</feature>
<dbReference type="FunFam" id="3.40.50.300:FF:000115">
    <property type="entry name" value="DNA helicase"/>
    <property type="match status" value="1"/>
</dbReference>
<dbReference type="InterPro" id="IPR012340">
    <property type="entry name" value="NA-bd_OB-fold"/>
</dbReference>
<evidence type="ECO:0000256" key="11">
    <source>
        <dbReference type="RuleBase" id="RU004070"/>
    </source>
</evidence>
<dbReference type="GeneID" id="7200047"/>
<keyword evidence="7 11" id="KW-0067">ATP-binding</keyword>
<dbReference type="RefSeq" id="XP_002179329.1">
    <property type="nucleotide sequence ID" value="XM_002179293.1"/>
</dbReference>
<dbReference type="PROSITE" id="PS50051">
    <property type="entry name" value="MCM_2"/>
    <property type="match status" value="1"/>
</dbReference>
<dbReference type="FunFam" id="2.20.28.10:FF:000003">
    <property type="entry name" value="DNA helicase"/>
    <property type="match status" value="1"/>
</dbReference>
<dbReference type="Pfam" id="PF00493">
    <property type="entry name" value="MCM"/>
    <property type="match status" value="1"/>
</dbReference>
<dbReference type="AlphaFoldDB" id="B7FXF9"/>
<dbReference type="PANTHER" id="PTHR11630">
    <property type="entry name" value="DNA REPLICATION LICENSING FACTOR MCM FAMILY MEMBER"/>
    <property type="match status" value="1"/>
</dbReference>
<dbReference type="PROSITE" id="PS00847">
    <property type="entry name" value="MCM_1"/>
    <property type="match status" value="1"/>
</dbReference>
<evidence type="ECO:0000259" key="14">
    <source>
        <dbReference type="PROSITE" id="PS50051"/>
    </source>
</evidence>
<dbReference type="Gene3D" id="3.40.50.300">
    <property type="entry name" value="P-loop containing nucleotide triphosphate hydrolases"/>
    <property type="match status" value="1"/>
</dbReference>
<dbReference type="GO" id="GO:0005634">
    <property type="term" value="C:nucleus"/>
    <property type="evidence" value="ECO:0007669"/>
    <property type="project" value="UniProtKB-SubCell"/>
</dbReference>
<dbReference type="Pfam" id="PF17207">
    <property type="entry name" value="MCM_OB"/>
    <property type="match status" value="1"/>
</dbReference>
<dbReference type="OMA" id="RHQQTDK"/>
<dbReference type="PANTHER" id="PTHR11630:SF43">
    <property type="entry name" value="DNA REPLICATION LICENSING FACTOR MCM6"/>
    <property type="match status" value="1"/>
</dbReference>
<comment type="similarity">
    <text evidence="2 11">Belongs to the MCM family.</text>
</comment>
<dbReference type="InterPro" id="IPR027925">
    <property type="entry name" value="MCM_N"/>
</dbReference>
<dbReference type="InParanoid" id="B7FXF9"/>
<keyword evidence="5 12" id="KW-0378">Hydrolase</keyword>
<evidence type="ECO:0000313" key="15">
    <source>
        <dbReference type="EMBL" id="EEC49152.1"/>
    </source>
</evidence>
<evidence type="ECO:0000256" key="9">
    <source>
        <dbReference type="ARBA" id="ARBA00023242"/>
    </source>
</evidence>
<dbReference type="Gene3D" id="2.40.50.140">
    <property type="entry name" value="Nucleic acid-binding proteins"/>
    <property type="match status" value="1"/>
</dbReference>
<evidence type="ECO:0000256" key="4">
    <source>
        <dbReference type="ARBA" id="ARBA00022741"/>
    </source>
</evidence>
<dbReference type="Proteomes" id="UP000000759">
    <property type="component" value="Chromosome 6"/>
</dbReference>
<dbReference type="KEGG" id="pti:PHATRDRAFT_468"/>
<dbReference type="PRINTS" id="PR01657">
    <property type="entry name" value="MCMFAMILY"/>
</dbReference>
<dbReference type="eggNOG" id="KOG0480">
    <property type="taxonomic scope" value="Eukaryota"/>
</dbReference>
<dbReference type="GO" id="GO:0042555">
    <property type="term" value="C:MCM complex"/>
    <property type="evidence" value="ECO:0007669"/>
    <property type="project" value="UniProtKB-UniRule"/>
</dbReference>
<dbReference type="Gene3D" id="2.20.28.10">
    <property type="match status" value="1"/>
</dbReference>
<evidence type="ECO:0000256" key="2">
    <source>
        <dbReference type="ARBA" id="ARBA00008010"/>
    </source>
</evidence>
<dbReference type="HOGENOM" id="CLU_000995_3_2_1"/>
<dbReference type="CDD" id="cd17757">
    <property type="entry name" value="MCM6"/>
    <property type="match status" value="1"/>
</dbReference>
<dbReference type="GO" id="GO:0000727">
    <property type="term" value="P:double-strand break repair via break-induced replication"/>
    <property type="evidence" value="ECO:0007669"/>
    <property type="project" value="TreeGrafter"/>
</dbReference>
<evidence type="ECO:0000256" key="8">
    <source>
        <dbReference type="ARBA" id="ARBA00023125"/>
    </source>
</evidence>
<feature type="domain" description="MCM C-terminal AAA(+) ATPase" evidence="14">
    <location>
        <begin position="331"/>
        <end position="538"/>
    </location>
</feature>
<sequence length="660" mass="73334">NTLFLDFQHVMEQDMELAEAIQSDYVRFEPFLRQAVQTFVLELHPELDDPASHTNHHSTPHAQSLRNATYFIAIHNVPGLLPVREVRTDRIGRLTSVAGTVTRTSEVRPELLVATFRCQQCGLLAERIAQQYHYTRPTLCRNPRCANASPLLFTLETTASEFVDWQKLRVQENSDEIPPGSMPRSMDVIVRNEMVERAKAGDACVFVGSMVVIPDGSALARAGEAPRATTRRNGPTDAAAGGGGGVRGLKALGVRELTYRTCFVATCVLPTDALARAAAAPSATHRTHATAALLFGSQALEHHEPTPEEVVLEFTRQERNEIREMKSSSRLYQDMVESICPTTFGHKEVKKGLLLMLLGGVHKTTTDGIKLRGDINVCVVGDPSTAKSQFLKYVHAFLPSRAVYTSGKASSAAGLTAAVQRDQDTGEYCIEAGALMLADNGICCIDEFDKMDPNDQVAIHEAMEQQTISITKAGIQATLNARASILAAANPIYGRYDRTKTLKANVALSAPILSRFDLFFVVLDECDPDSDRRVAQHILKVHRCQEEAVQPPYTKEQMQRYIRFARTLYPKITPESQRVLVDCYRKLRQGDTLGRSRTAYRITVRQLESMIRLSEAMARLHCDPEIQPAYVREAFRLLKTSIIQVETSDVDVDDYDDEGE</sequence>
<dbReference type="InterPro" id="IPR033762">
    <property type="entry name" value="MCM_OB"/>
</dbReference>
<comment type="subcellular location">
    <subcellularLocation>
        <location evidence="1 12">Nucleus</location>
    </subcellularLocation>
</comment>
<evidence type="ECO:0000256" key="3">
    <source>
        <dbReference type="ARBA" id="ARBA00022705"/>
    </source>
</evidence>
<evidence type="ECO:0000256" key="10">
    <source>
        <dbReference type="ARBA" id="ARBA00023306"/>
    </source>
</evidence>
<evidence type="ECO:0000313" key="16">
    <source>
        <dbReference type="Proteomes" id="UP000000759"/>
    </source>
</evidence>
<keyword evidence="10 12" id="KW-0131">Cell cycle</keyword>
<reference evidence="16" key="2">
    <citation type="submission" date="2008-08" db="EMBL/GenBank/DDBJ databases">
        <authorList>
            <consortium name="Diatom Consortium"/>
            <person name="Grigoriev I."/>
            <person name="Grimwood J."/>
            <person name="Kuo A."/>
            <person name="Otillar R.P."/>
            <person name="Salamov A."/>
            <person name="Detter J.C."/>
            <person name="Lindquist E."/>
            <person name="Shapiro H."/>
            <person name="Lucas S."/>
            <person name="Glavina del Rio T."/>
            <person name="Pitluck S."/>
            <person name="Rokhsar D."/>
            <person name="Bowler C."/>
        </authorList>
    </citation>
    <scope>GENOME REANNOTATION</scope>
    <source>
        <strain evidence="16">CCAP 1055/1</strain>
    </source>
</reference>
<dbReference type="OrthoDB" id="1744952at2759"/>
<keyword evidence="9" id="KW-0539">Nucleus</keyword>
<accession>B7FXF9</accession>
<keyword evidence="4 11" id="KW-0547">Nucleotide-binding</keyword>
<evidence type="ECO:0000256" key="13">
    <source>
        <dbReference type="SAM" id="MobiDB-lite"/>
    </source>
</evidence>
<feature type="region of interest" description="Disordered" evidence="13">
    <location>
        <begin position="221"/>
        <end position="245"/>
    </location>
</feature>
<organism evidence="15 16">
    <name type="scientific">Phaeodactylum tricornutum (strain CCAP 1055/1)</name>
    <dbReference type="NCBI Taxonomy" id="556484"/>
    <lineage>
        <taxon>Eukaryota</taxon>
        <taxon>Sar</taxon>
        <taxon>Stramenopiles</taxon>
        <taxon>Ochrophyta</taxon>
        <taxon>Bacillariophyta</taxon>
        <taxon>Bacillariophyceae</taxon>
        <taxon>Bacillariophycidae</taxon>
        <taxon>Naviculales</taxon>
        <taxon>Phaeodactylaceae</taxon>
        <taxon>Phaeodactylum</taxon>
    </lineage>
</organism>
<dbReference type="GO" id="GO:1902969">
    <property type="term" value="P:mitotic DNA replication"/>
    <property type="evidence" value="ECO:0007669"/>
    <property type="project" value="TreeGrafter"/>
</dbReference>
<dbReference type="GO" id="GO:1990518">
    <property type="term" value="F:single-stranded 3'-5' DNA helicase activity"/>
    <property type="evidence" value="ECO:0007669"/>
    <property type="project" value="TreeGrafter"/>
</dbReference>
<proteinExistence type="inferred from homology"/>
<gene>
    <name evidence="15" type="primary">MCM6</name>
    <name evidence="15" type="ORF">PHATRDRAFT_468</name>
</gene>
<dbReference type="GO" id="GO:0003697">
    <property type="term" value="F:single-stranded DNA binding"/>
    <property type="evidence" value="ECO:0007669"/>
    <property type="project" value="TreeGrafter"/>
</dbReference>
<evidence type="ECO:0000256" key="7">
    <source>
        <dbReference type="ARBA" id="ARBA00022840"/>
    </source>
</evidence>
<evidence type="ECO:0000256" key="12">
    <source>
        <dbReference type="RuleBase" id="RU368064"/>
    </source>
</evidence>
<dbReference type="GO" id="GO:0016887">
    <property type="term" value="F:ATP hydrolysis activity"/>
    <property type="evidence" value="ECO:0007669"/>
    <property type="project" value="RHEA"/>
</dbReference>
<comment type="function">
    <text evidence="12">Acts as component of the MCM2-7 complex (MCM complex) which is the replicative helicase essential for 'once per cell cycle' DNA replication initiation and elongation in eukaryotic cells. The active ATPase sites in the MCM2-7 ring are formed through the interaction surfaces of two neighboring subunits such that a critical structure of a conserved arginine finger motif is provided in trans relative to the ATP-binding site of the Walker A box of the adjacent subunit. The six ATPase active sites, however, are likely to contribute differentially to the complex helicase activity.</text>
</comment>
<dbReference type="PRINTS" id="PR01662">
    <property type="entry name" value="MCMPROTEIN6"/>
</dbReference>
<comment type="subunit">
    <text evidence="12">Component of the MCM2-7 complex.</text>
</comment>
<dbReference type="EC" id="3.6.4.12" evidence="12"/>
<dbReference type="Pfam" id="PF17855">
    <property type="entry name" value="MCM_lid"/>
    <property type="match status" value="1"/>
</dbReference>
<dbReference type="STRING" id="556484.B7FXF9"/>
<dbReference type="PaxDb" id="2850-Phatr468"/>
<keyword evidence="6 12" id="KW-0347">Helicase</keyword>
<dbReference type="FunCoup" id="B7FXF9">
    <property type="interactions" value="397"/>
</dbReference>
<evidence type="ECO:0000256" key="5">
    <source>
        <dbReference type="ARBA" id="ARBA00022801"/>
    </source>
</evidence>
<dbReference type="SMART" id="SM00350">
    <property type="entry name" value="MCM"/>
    <property type="match status" value="1"/>
</dbReference>
<dbReference type="InterPro" id="IPR008049">
    <property type="entry name" value="MCM6"/>
</dbReference>
<protein>
    <recommendedName>
        <fullName evidence="12">DNA replication licensing factor MCM6</fullName>
        <ecNumber evidence="12">3.6.4.12</ecNumber>
    </recommendedName>
</protein>
<dbReference type="InterPro" id="IPR031327">
    <property type="entry name" value="MCM"/>
</dbReference>
<dbReference type="InterPro" id="IPR027417">
    <property type="entry name" value="P-loop_NTPase"/>
</dbReference>
<comment type="catalytic activity">
    <reaction evidence="12">
        <text>ATP + H2O = ADP + phosphate + H(+)</text>
        <dbReference type="Rhea" id="RHEA:13065"/>
        <dbReference type="ChEBI" id="CHEBI:15377"/>
        <dbReference type="ChEBI" id="CHEBI:15378"/>
        <dbReference type="ChEBI" id="CHEBI:30616"/>
        <dbReference type="ChEBI" id="CHEBI:43474"/>
        <dbReference type="ChEBI" id="CHEBI:456216"/>
        <dbReference type="EC" id="3.6.4.12"/>
    </reaction>
</comment>
<dbReference type="Gene3D" id="3.30.1640.10">
    <property type="entry name" value="mini-chromosome maintenance (MCM) complex, chain A, domain 1"/>
    <property type="match status" value="1"/>
</dbReference>
<dbReference type="InterPro" id="IPR018525">
    <property type="entry name" value="MCM_CS"/>
</dbReference>
<dbReference type="SUPFAM" id="SSF50249">
    <property type="entry name" value="Nucleic acid-binding proteins"/>
    <property type="match status" value="1"/>
</dbReference>
<dbReference type="GO" id="GO:0006270">
    <property type="term" value="P:DNA replication initiation"/>
    <property type="evidence" value="ECO:0007669"/>
    <property type="project" value="UniProtKB-UniRule"/>
</dbReference>
<keyword evidence="3 12" id="KW-0235">DNA replication</keyword>
<dbReference type="InterPro" id="IPR001208">
    <property type="entry name" value="MCM_dom"/>
</dbReference>
<dbReference type="EMBL" id="CM000609">
    <property type="protein sequence ID" value="EEC49152.1"/>
    <property type="molecule type" value="Genomic_DNA"/>
</dbReference>
<dbReference type="SUPFAM" id="SSF52540">
    <property type="entry name" value="P-loop containing nucleoside triphosphate hydrolases"/>
    <property type="match status" value="1"/>
</dbReference>
<dbReference type="Pfam" id="PF14551">
    <property type="entry name" value="MCM_N"/>
    <property type="match status" value="1"/>
</dbReference>
<evidence type="ECO:0000256" key="6">
    <source>
        <dbReference type="ARBA" id="ARBA00022806"/>
    </source>
</evidence>
<keyword evidence="8 11" id="KW-0238">DNA-binding</keyword>
<evidence type="ECO:0000256" key="1">
    <source>
        <dbReference type="ARBA" id="ARBA00004123"/>
    </source>
</evidence>